<gene>
    <name evidence="1" type="ORF">GHA_05142</name>
    <name evidence="2" type="ORF">TML_01458</name>
</gene>
<dbReference type="EMBL" id="CAIIUA010000001">
    <property type="protein sequence ID" value="CAC9184589.1"/>
    <property type="molecule type" value="Genomic_DNA"/>
</dbReference>
<dbReference type="Proteomes" id="UP000837205">
    <property type="component" value="Unassembled WGS sequence"/>
</dbReference>
<comment type="caution">
    <text evidence="1">The sequence shown here is derived from an EMBL/GenBank/DDBJ whole genome shotgun (WGS) entry which is preliminary data.</text>
</comment>
<dbReference type="PANTHER" id="PTHR35565:SF1">
    <property type="entry name" value="TYPE VI SECRETION SYSTEM CONTRACTILE SHEATH LARGE SUBUNIT"/>
    <property type="match status" value="1"/>
</dbReference>
<dbReference type="Pfam" id="PF05591">
    <property type="entry name" value="T6SS_VipA"/>
    <property type="match status" value="1"/>
</dbReference>
<dbReference type="EMBL" id="CAHPQX010000037">
    <property type="protein sequence ID" value="CAB5601097.1"/>
    <property type="molecule type" value="Genomic_DNA"/>
</dbReference>
<dbReference type="InterPro" id="IPR008312">
    <property type="entry name" value="T6SS_TssB1"/>
</dbReference>
<keyword evidence="4" id="KW-1185">Reference proteome</keyword>
<accession>A0A9N8GY50</accession>
<evidence type="ECO:0000313" key="2">
    <source>
        <dbReference type="EMBL" id="CAC9184589.1"/>
    </source>
</evidence>
<dbReference type="AlphaFoldDB" id="A0A9N8GY50"/>
<dbReference type="PANTHER" id="PTHR35565">
    <property type="entry name" value="CYTOPLASMIC PROTEIN-RELATED"/>
    <property type="match status" value="1"/>
</dbReference>
<dbReference type="RefSeq" id="WP_174330037.1">
    <property type="nucleotide sequence ID" value="NZ_CAHPQT010000064.1"/>
</dbReference>
<protein>
    <submittedName>
        <fullName evidence="1">Uncharacterized protein conserved in bacteria</fullName>
    </submittedName>
</protein>
<proteinExistence type="predicted"/>
<evidence type="ECO:0000313" key="1">
    <source>
        <dbReference type="EMBL" id="CAB5601097.1"/>
    </source>
</evidence>
<dbReference type="Proteomes" id="UP000834503">
    <property type="component" value="Unassembled WGS sequence"/>
</dbReference>
<evidence type="ECO:0000313" key="3">
    <source>
        <dbReference type="Proteomes" id="UP000834503"/>
    </source>
</evidence>
<reference evidence="1" key="1">
    <citation type="submission" date="2020-05" db="EMBL/GenBank/DDBJ databases">
        <authorList>
            <person name="Delgado-Blas J."/>
        </authorList>
    </citation>
    <scope>NUCLEOTIDE SEQUENCE</scope>
    <source>
        <strain evidence="1">BB1459</strain>
        <strain evidence="2">BB1480</strain>
    </source>
</reference>
<name>A0A9N8GY50_9ENTR</name>
<dbReference type="InterPro" id="IPR010269">
    <property type="entry name" value="T6SS_TssC-like"/>
</dbReference>
<sequence>MSGSYQEEIPKARINLYLALHTGGAQKKTELPLKLLTVRDFCHGRESRPLSEREKVNISKSNFDSVGDDLQASHPFRATKVIVEDIEDKPGFFRVKRFAIPHFQVDGMDVNLSVASRMPKAKA</sequence>
<evidence type="ECO:0000313" key="4">
    <source>
        <dbReference type="Proteomes" id="UP000837205"/>
    </source>
</evidence>
<organism evidence="1 3">
    <name type="scientific">Citrobacter werkmanii</name>
    <dbReference type="NCBI Taxonomy" id="67827"/>
    <lineage>
        <taxon>Bacteria</taxon>
        <taxon>Pseudomonadati</taxon>
        <taxon>Pseudomonadota</taxon>
        <taxon>Gammaproteobacteria</taxon>
        <taxon>Enterobacterales</taxon>
        <taxon>Enterobacteriaceae</taxon>
        <taxon>Citrobacter</taxon>
        <taxon>Citrobacter freundii complex</taxon>
    </lineage>
</organism>